<name>B4H3W2_DROPE</name>
<protein>
    <submittedName>
        <fullName evidence="1">GL15254</fullName>
    </submittedName>
</protein>
<organism evidence="2">
    <name type="scientific">Drosophila persimilis</name>
    <name type="common">Fruit fly</name>
    <dbReference type="NCBI Taxonomy" id="7234"/>
    <lineage>
        <taxon>Eukaryota</taxon>
        <taxon>Metazoa</taxon>
        <taxon>Ecdysozoa</taxon>
        <taxon>Arthropoda</taxon>
        <taxon>Hexapoda</taxon>
        <taxon>Insecta</taxon>
        <taxon>Pterygota</taxon>
        <taxon>Neoptera</taxon>
        <taxon>Endopterygota</taxon>
        <taxon>Diptera</taxon>
        <taxon>Brachycera</taxon>
        <taxon>Muscomorpha</taxon>
        <taxon>Ephydroidea</taxon>
        <taxon>Drosophilidae</taxon>
        <taxon>Drosophila</taxon>
        <taxon>Sophophora</taxon>
    </lineage>
</organism>
<gene>
    <name evidence="1" type="primary">Dper\GL15254</name>
    <name evidence="1" type="ORF">Dper_GL15254</name>
</gene>
<dbReference type="Proteomes" id="UP000008744">
    <property type="component" value="Unassembled WGS sequence"/>
</dbReference>
<dbReference type="EMBL" id="CH479207">
    <property type="protein sequence ID" value="EDW31063.1"/>
    <property type="molecule type" value="Genomic_DNA"/>
</dbReference>
<keyword evidence="2" id="KW-1185">Reference proteome</keyword>
<dbReference type="HOGENOM" id="CLU_2040510_0_0_1"/>
<dbReference type="AlphaFoldDB" id="B4H3W2"/>
<sequence length="121" mass="13282">MYGDGIYLAPAQMSPEDNVATVQRIGGSPQDVEGEEKHSLEHLEHSINVPHHVAGAMVAVGSKDVAYGWDLLQLVTECSLLLPPLYGAIKQLLGGSWPALRRRYFPKKWSKAMPGIRSKAF</sequence>
<evidence type="ECO:0000313" key="2">
    <source>
        <dbReference type="Proteomes" id="UP000008744"/>
    </source>
</evidence>
<proteinExistence type="predicted"/>
<accession>B4H3W2</accession>
<evidence type="ECO:0000313" key="1">
    <source>
        <dbReference type="EMBL" id="EDW31063.1"/>
    </source>
</evidence>
<reference evidence="1 2" key="1">
    <citation type="journal article" date="2007" name="Nature">
        <title>Evolution of genes and genomes on the Drosophila phylogeny.</title>
        <authorList>
            <consortium name="Drosophila 12 Genomes Consortium"/>
            <person name="Clark A.G."/>
            <person name="Eisen M.B."/>
            <person name="Smith D.R."/>
            <person name="Bergman C.M."/>
            <person name="Oliver B."/>
            <person name="Markow T.A."/>
            <person name="Kaufman T.C."/>
            <person name="Kellis M."/>
            <person name="Gelbart W."/>
            <person name="Iyer V.N."/>
            <person name="Pollard D.A."/>
            <person name="Sackton T.B."/>
            <person name="Larracuente A.M."/>
            <person name="Singh N.D."/>
            <person name="Abad J.P."/>
            <person name="Abt D.N."/>
            <person name="Adryan B."/>
            <person name="Aguade M."/>
            <person name="Akashi H."/>
            <person name="Anderson W.W."/>
            <person name="Aquadro C.F."/>
            <person name="Ardell D.H."/>
            <person name="Arguello R."/>
            <person name="Artieri C.G."/>
            <person name="Barbash D.A."/>
            <person name="Barker D."/>
            <person name="Barsanti P."/>
            <person name="Batterham P."/>
            <person name="Batzoglou S."/>
            <person name="Begun D."/>
            <person name="Bhutkar A."/>
            <person name="Blanco E."/>
            <person name="Bosak S.A."/>
            <person name="Bradley R.K."/>
            <person name="Brand A.D."/>
            <person name="Brent M.R."/>
            <person name="Brooks A.N."/>
            <person name="Brown R.H."/>
            <person name="Butlin R.K."/>
            <person name="Caggese C."/>
            <person name="Calvi B.R."/>
            <person name="Bernardo de Carvalho A."/>
            <person name="Caspi A."/>
            <person name="Castrezana S."/>
            <person name="Celniker S.E."/>
            <person name="Chang J.L."/>
            <person name="Chapple C."/>
            <person name="Chatterji S."/>
            <person name="Chinwalla A."/>
            <person name="Civetta A."/>
            <person name="Clifton S.W."/>
            <person name="Comeron J.M."/>
            <person name="Costello J.C."/>
            <person name="Coyne J.A."/>
            <person name="Daub J."/>
            <person name="David R.G."/>
            <person name="Delcher A.L."/>
            <person name="Delehaunty K."/>
            <person name="Do C.B."/>
            <person name="Ebling H."/>
            <person name="Edwards K."/>
            <person name="Eickbush T."/>
            <person name="Evans J.D."/>
            <person name="Filipski A."/>
            <person name="Findeiss S."/>
            <person name="Freyhult E."/>
            <person name="Fulton L."/>
            <person name="Fulton R."/>
            <person name="Garcia A.C."/>
            <person name="Gardiner A."/>
            <person name="Garfield D.A."/>
            <person name="Garvin B.E."/>
            <person name="Gibson G."/>
            <person name="Gilbert D."/>
            <person name="Gnerre S."/>
            <person name="Godfrey J."/>
            <person name="Good R."/>
            <person name="Gotea V."/>
            <person name="Gravely B."/>
            <person name="Greenberg A.J."/>
            <person name="Griffiths-Jones S."/>
            <person name="Gross S."/>
            <person name="Guigo R."/>
            <person name="Gustafson E.A."/>
            <person name="Haerty W."/>
            <person name="Hahn M.W."/>
            <person name="Halligan D.L."/>
            <person name="Halpern A.L."/>
            <person name="Halter G.M."/>
            <person name="Han M.V."/>
            <person name="Heger A."/>
            <person name="Hillier L."/>
            <person name="Hinrichs A.S."/>
            <person name="Holmes I."/>
            <person name="Hoskins R.A."/>
            <person name="Hubisz M.J."/>
            <person name="Hultmark D."/>
            <person name="Huntley M.A."/>
            <person name="Jaffe D.B."/>
            <person name="Jagadeeshan S."/>
            <person name="Jeck W.R."/>
            <person name="Johnson J."/>
            <person name="Jones C.D."/>
            <person name="Jordan W.C."/>
            <person name="Karpen G.H."/>
            <person name="Kataoka E."/>
            <person name="Keightley P.D."/>
            <person name="Kheradpour P."/>
            <person name="Kirkness E.F."/>
            <person name="Koerich L.B."/>
            <person name="Kristiansen K."/>
            <person name="Kudrna D."/>
            <person name="Kulathinal R.J."/>
            <person name="Kumar S."/>
            <person name="Kwok R."/>
            <person name="Lander E."/>
            <person name="Langley C.H."/>
            <person name="Lapoint R."/>
            <person name="Lazzaro B.P."/>
            <person name="Lee S.J."/>
            <person name="Levesque L."/>
            <person name="Li R."/>
            <person name="Lin C.F."/>
            <person name="Lin M.F."/>
            <person name="Lindblad-Toh K."/>
            <person name="Llopart A."/>
            <person name="Long M."/>
            <person name="Low L."/>
            <person name="Lozovsky E."/>
            <person name="Lu J."/>
            <person name="Luo M."/>
            <person name="Machado C.A."/>
            <person name="Makalowski W."/>
            <person name="Marzo M."/>
            <person name="Matsuda M."/>
            <person name="Matzkin L."/>
            <person name="McAllister B."/>
            <person name="McBride C.S."/>
            <person name="McKernan B."/>
            <person name="McKernan K."/>
            <person name="Mendez-Lago M."/>
            <person name="Minx P."/>
            <person name="Mollenhauer M.U."/>
            <person name="Montooth K."/>
            <person name="Mount S.M."/>
            <person name="Mu X."/>
            <person name="Myers E."/>
            <person name="Negre B."/>
            <person name="Newfeld S."/>
            <person name="Nielsen R."/>
            <person name="Noor M.A."/>
            <person name="O'Grady P."/>
            <person name="Pachter L."/>
            <person name="Papaceit M."/>
            <person name="Parisi M.J."/>
            <person name="Parisi M."/>
            <person name="Parts L."/>
            <person name="Pedersen J.S."/>
            <person name="Pesole G."/>
            <person name="Phillippy A.M."/>
            <person name="Ponting C.P."/>
            <person name="Pop M."/>
            <person name="Porcelli D."/>
            <person name="Powell J.R."/>
            <person name="Prohaska S."/>
            <person name="Pruitt K."/>
            <person name="Puig M."/>
            <person name="Quesneville H."/>
            <person name="Ram K.R."/>
            <person name="Rand D."/>
            <person name="Rasmussen M.D."/>
            <person name="Reed L.K."/>
            <person name="Reenan R."/>
            <person name="Reily A."/>
            <person name="Remington K.A."/>
            <person name="Rieger T.T."/>
            <person name="Ritchie M.G."/>
            <person name="Robin C."/>
            <person name="Rogers Y.H."/>
            <person name="Rohde C."/>
            <person name="Rozas J."/>
            <person name="Rubenfield M.J."/>
            <person name="Ruiz A."/>
            <person name="Russo S."/>
            <person name="Salzberg S.L."/>
            <person name="Sanchez-Gracia A."/>
            <person name="Saranga D.J."/>
            <person name="Sato H."/>
            <person name="Schaeffer S.W."/>
            <person name="Schatz M.C."/>
            <person name="Schlenke T."/>
            <person name="Schwartz R."/>
            <person name="Segarra C."/>
            <person name="Singh R.S."/>
            <person name="Sirot L."/>
            <person name="Sirota M."/>
            <person name="Sisneros N.B."/>
            <person name="Smith C.D."/>
            <person name="Smith T.F."/>
            <person name="Spieth J."/>
            <person name="Stage D.E."/>
            <person name="Stark A."/>
            <person name="Stephan W."/>
            <person name="Strausberg R.L."/>
            <person name="Strempel S."/>
            <person name="Sturgill D."/>
            <person name="Sutton G."/>
            <person name="Sutton G.G."/>
            <person name="Tao W."/>
            <person name="Teichmann S."/>
            <person name="Tobari Y.N."/>
            <person name="Tomimura Y."/>
            <person name="Tsolas J.M."/>
            <person name="Valente V.L."/>
            <person name="Venter E."/>
            <person name="Venter J.C."/>
            <person name="Vicario S."/>
            <person name="Vieira F.G."/>
            <person name="Vilella A.J."/>
            <person name="Villasante A."/>
            <person name="Walenz B."/>
            <person name="Wang J."/>
            <person name="Wasserman M."/>
            <person name="Watts T."/>
            <person name="Wilson D."/>
            <person name="Wilson R.K."/>
            <person name="Wing R.A."/>
            <person name="Wolfner M.F."/>
            <person name="Wong A."/>
            <person name="Wong G.K."/>
            <person name="Wu C.I."/>
            <person name="Wu G."/>
            <person name="Yamamoto D."/>
            <person name="Yang H.P."/>
            <person name="Yang S.P."/>
            <person name="Yorke J.A."/>
            <person name="Yoshida K."/>
            <person name="Zdobnov E."/>
            <person name="Zhang P."/>
            <person name="Zhang Y."/>
            <person name="Zimin A.V."/>
            <person name="Baldwin J."/>
            <person name="Abdouelleil A."/>
            <person name="Abdulkadir J."/>
            <person name="Abebe A."/>
            <person name="Abera B."/>
            <person name="Abreu J."/>
            <person name="Acer S.C."/>
            <person name="Aftuck L."/>
            <person name="Alexander A."/>
            <person name="An P."/>
            <person name="Anderson E."/>
            <person name="Anderson S."/>
            <person name="Arachi H."/>
            <person name="Azer M."/>
            <person name="Bachantsang P."/>
            <person name="Barry A."/>
            <person name="Bayul T."/>
            <person name="Berlin A."/>
            <person name="Bessette D."/>
            <person name="Bloom T."/>
            <person name="Blye J."/>
            <person name="Boguslavskiy L."/>
            <person name="Bonnet C."/>
            <person name="Boukhgalter B."/>
            <person name="Bourzgui I."/>
            <person name="Brown A."/>
            <person name="Cahill P."/>
            <person name="Channer S."/>
            <person name="Cheshatsang Y."/>
            <person name="Chuda L."/>
            <person name="Citroen M."/>
            <person name="Collymore A."/>
            <person name="Cooke P."/>
            <person name="Costello M."/>
            <person name="D'Aco K."/>
            <person name="Daza R."/>
            <person name="De Haan G."/>
            <person name="DeGray S."/>
            <person name="DeMaso C."/>
            <person name="Dhargay N."/>
            <person name="Dooley K."/>
            <person name="Dooley E."/>
            <person name="Doricent M."/>
            <person name="Dorje P."/>
            <person name="Dorjee K."/>
            <person name="Dupes A."/>
            <person name="Elong R."/>
            <person name="Falk J."/>
            <person name="Farina A."/>
            <person name="Faro S."/>
            <person name="Ferguson D."/>
            <person name="Fisher S."/>
            <person name="Foley C.D."/>
            <person name="Franke A."/>
            <person name="Friedrich D."/>
            <person name="Gadbois L."/>
            <person name="Gearin G."/>
            <person name="Gearin C.R."/>
            <person name="Giannoukos G."/>
            <person name="Goode T."/>
            <person name="Graham J."/>
            <person name="Grandbois E."/>
            <person name="Grewal S."/>
            <person name="Gyaltsen K."/>
            <person name="Hafez N."/>
            <person name="Hagos B."/>
            <person name="Hall J."/>
            <person name="Henson C."/>
            <person name="Hollinger A."/>
            <person name="Honan T."/>
            <person name="Huard M.D."/>
            <person name="Hughes L."/>
            <person name="Hurhula B."/>
            <person name="Husby M.E."/>
            <person name="Kamat A."/>
            <person name="Kanga B."/>
            <person name="Kashin S."/>
            <person name="Khazanovich D."/>
            <person name="Kisner P."/>
            <person name="Lance K."/>
            <person name="Lara M."/>
            <person name="Lee W."/>
            <person name="Lennon N."/>
            <person name="Letendre F."/>
            <person name="LeVine R."/>
            <person name="Lipovsky A."/>
            <person name="Liu X."/>
            <person name="Liu J."/>
            <person name="Liu S."/>
            <person name="Lokyitsang T."/>
            <person name="Lokyitsang Y."/>
            <person name="Lubonja R."/>
            <person name="Lui A."/>
            <person name="MacDonald P."/>
            <person name="Magnisalis V."/>
            <person name="Maru K."/>
            <person name="Matthews C."/>
            <person name="McCusker W."/>
            <person name="McDonough S."/>
            <person name="Mehta T."/>
            <person name="Meldrim J."/>
            <person name="Meneus L."/>
            <person name="Mihai O."/>
            <person name="Mihalev A."/>
            <person name="Mihova T."/>
            <person name="Mittelman R."/>
            <person name="Mlenga V."/>
            <person name="Montmayeur A."/>
            <person name="Mulrain L."/>
            <person name="Navidi A."/>
            <person name="Naylor J."/>
            <person name="Negash T."/>
            <person name="Nguyen T."/>
            <person name="Nguyen N."/>
            <person name="Nicol R."/>
            <person name="Norbu C."/>
            <person name="Norbu N."/>
            <person name="Novod N."/>
            <person name="O'Neill B."/>
            <person name="Osman S."/>
            <person name="Markiewicz E."/>
            <person name="Oyono O.L."/>
            <person name="Patti C."/>
            <person name="Phunkhang P."/>
            <person name="Pierre F."/>
            <person name="Priest M."/>
            <person name="Raghuraman S."/>
            <person name="Rege F."/>
            <person name="Reyes R."/>
            <person name="Rise C."/>
            <person name="Rogov P."/>
            <person name="Ross K."/>
            <person name="Ryan E."/>
            <person name="Settipalli S."/>
            <person name="Shea T."/>
            <person name="Sherpa N."/>
            <person name="Shi L."/>
            <person name="Shih D."/>
            <person name="Sparrow T."/>
            <person name="Spaulding J."/>
            <person name="Stalker J."/>
            <person name="Stange-Thomann N."/>
            <person name="Stavropoulos S."/>
            <person name="Stone C."/>
            <person name="Strader C."/>
            <person name="Tesfaye S."/>
            <person name="Thomson T."/>
            <person name="Thoulutsang Y."/>
            <person name="Thoulutsang D."/>
            <person name="Topham K."/>
            <person name="Topping I."/>
            <person name="Tsamla T."/>
            <person name="Vassiliev H."/>
            <person name="Vo A."/>
            <person name="Wangchuk T."/>
            <person name="Wangdi T."/>
            <person name="Weiand M."/>
            <person name="Wilkinson J."/>
            <person name="Wilson A."/>
            <person name="Yadav S."/>
            <person name="Young G."/>
            <person name="Yu Q."/>
            <person name="Zembek L."/>
            <person name="Zhong D."/>
            <person name="Zimmer A."/>
            <person name="Zwirko Z."/>
            <person name="Jaffe D.B."/>
            <person name="Alvarez P."/>
            <person name="Brockman W."/>
            <person name="Butler J."/>
            <person name="Chin C."/>
            <person name="Gnerre S."/>
            <person name="Grabherr M."/>
            <person name="Kleber M."/>
            <person name="Mauceli E."/>
            <person name="MacCallum I."/>
        </authorList>
    </citation>
    <scope>NUCLEOTIDE SEQUENCE [LARGE SCALE GENOMIC DNA]</scope>
    <source>
        <strain evidence="2">MSH-3 / Tucson 14011-0111.49</strain>
    </source>
</reference>